<evidence type="ECO:0000313" key="1">
    <source>
        <dbReference type="EMBL" id="DAD90903.1"/>
    </source>
</evidence>
<sequence>MELAQRPGLKNDRRLLRAFGGLNEGYACTEAEYAAGENFSARDFPALSTRPPRCRLRTLRDVNGLYCRSGLLAVCGRDLHYIPEQGEEVTLPQALTDGPKTLVGLGAKVLIFPDKAAFDTATGQLTPLGALWQSENAQSIEFAPCDGAGRVYAVHSYGETEPENPSDGQVFLKTRNTETPWRQDGGLEIYSATSGNWSTVTLEYCRIRAKGLGKLFRQWDTVTLTSVPTGAAGQWEQLDGDQILYAVEEDWMVIKALPQGERYYGRLVCTPGAAQWTSLDGKQTLPCPAAEKITMERRIPDMEFLTECDNRVWGCSSKENVIYSCKLGDPTNWYSYRGIAADSYAVTVGTDGAFTGAASCMGSVLFFKENVLHKIYGARPSDFQLSTLRCRGVAKNAARSLCVMDETLYYLSAGGIMAWDGSLPVRISAQLDPAALDHVDSAEGGSLDGRYYLQLTRTRGGTTQRRMLVYDAEKGLWHQEDPAAQRMAGSGSQLYFWDGEALWAADARREPDPQGEESCIPFALETGEQGLDDAEERYLSRWTVRLSAAVPSRVELAVCYDGGSWETVGQLFAAPGTGSYDLAFVPRRHGRLRLRLWGTGQITLHAVARTLAPSWGHQMQQQEEGVWQA</sequence>
<reference evidence="1" key="1">
    <citation type="journal article" date="2021" name="Proc. Natl. Acad. Sci. U.S.A.">
        <title>A Catalog of Tens of Thousands of Viruses from Human Metagenomes Reveals Hidden Associations with Chronic Diseases.</title>
        <authorList>
            <person name="Tisza M.J."/>
            <person name="Buck C.B."/>
        </authorList>
    </citation>
    <scope>NUCLEOTIDE SEQUENCE</scope>
    <source>
        <strain evidence="1">CtAmM4</strain>
    </source>
</reference>
<accession>A0A8S5N941</accession>
<organism evidence="1">
    <name type="scientific">Podoviridae sp. ctAmM4</name>
    <dbReference type="NCBI Taxonomy" id="2826545"/>
    <lineage>
        <taxon>Viruses</taxon>
        <taxon>Duplodnaviria</taxon>
        <taxon>Heunggongvirae</taxon>
        <taxon>Uroviricota</taxon>
        <taxon>Caudoviricetes</taxon>
    </lineage>
</organism>
<name>A0A8S5N941_9CAUD</name>
<dbReference type="EMBL" id="BK015097">
    <property type="protein sequence ID" value="DAD90903.1"/>
    <property type="molecule type" value="Genomic_DNA"/>
</dbReference>
<proteinExistence type="predicted"/>
<protein>
    <submittedName>
        <fullName evidence="1">Stabilization protein</fullName>
    </submittedName>
</protein>